<dbReference type="Proteomes" id="UP000800235">
    <property type="component" value="Unassembled WGS sequence"/>
</dbReference>
<accession>A0A9P4P189</accession>
<dbReference type="OrthoDB" id="3872497at2759"/>
<feature type="transmembrane region" description="Helical" evidence="1">
    <location>
        <begin position="88"/>
        <end position="106"/>
    </location>
</feature>
<feature type="transmembrane region" description="Helical" evidence="1">
    <location>
        <begin position="118"/>
        <end position="137"/>
    </location>
</feature>
<feature type="transmembrane region" description="Helical" evidence="1">
    <location>
        <begin position="57"/>
        <end position="76"/>
    </location>
</feature>
<evidence type="ECO:0000256" key="1">
    <source>
        <dbReference type="SAM" id="Phobius"/>
    </source>
</evidence>
<keyword evidence="1" id="KW-0472">Membrane</keyword>
<proteinExistence type="predicted"/>
<feature type="transmembrane region" description="Helical" evidence="1">
    <location>
        <begin position="270"/>
        <end position="300"/>
    </location>
</feature>
<organism evidence="2 3">
    <name type="scientific">Tothia fuscella</name>
    <dbReference type="NCBI Taxonomy" id="1048955"/>
    <lineage>
        <taxon>Eukaryota</taxon>
        <taxon>Fungi</taxon>
        <taxon>Dikarya</taxon>
        <taxon>Ascomycota</taxon>
        <taxon>Pezizomycotina</taxon>
        <taxon>Dothideomycetes</taxon>
        <taxon>Pleosporomycetidae</taxon>
        <taxon>Venturiales</taxon>
        <taxon>Cylindrosympodiaceae</taxon>
        <taxon>Tothia</taxon>
    </lineage>
</organism>
<dbReference type="EMBL" id="MU007013">
    <property type="protein sequence ID" value="KAF2435417.1"/>
    <property type="molecule type" value="Genomic_DNA"/>
</dbReference>
<name>A0A9P4P189_9PEZI</name>
<gene>
    <name evidence="2" type="ORF">EJ08DRAFT_337004</name>
</gene>
<keyword evidence="3" id="KW-1185">Reference proteome</keyword>
<evidence type="ECO:0000313" key="3">
    <source>
        <dbReference type="Proteomes" id="UP000800235"/>
    </source>
</evidence>
<evidence type="ECO:0000313" key="2">
    <source>
        <dbReference type="EMBL" id="KAF2435417.1"/>
    </source>
</evidence>
<feature type="transmembrane region" description="Helical" evidence="1">
    <location>
        <begin position="226"/>
        <end position="243"/>
    </location>
</feature>
<comment type="caution">
    <text evidence="2">The sequence shown here is derived from an EMBL/GenBank/DDBJ whole genome shotgun (WGS) entry which is preliminary data.</text>
</comment>
<sequence length="461" mass="51595">MTTNMTAHTADLGPEVSVLCSYPVSDIYNYQHRYVYYAALAFIALAPKHKWMTPASLALVGVYTIFSILYAVVLFIAPTRVGPTLDIFPIHSILLTNTYAMAAVVFCRSELVRPRRHWARCSRMFAWLSAGFFLATLDKMAFEKLAKKVTKTVQCFADNSTSLPVNPFSVGHGLACQNPCAFNGASSLIMHPAQDEIRPILWGTLDAVTKTFADIPTPNMSTQEHLIVILCAVALSSTLWLNFATSPQITRNTVFAIFTRGRKESRVRVAIAKVLALAWFGWSWLAMLAIALSLPGVTWVQESLLERYPVAHTMCIGKQWAPWVFAMAVVLLRVAVFRHKRQEAIKSKQARRARMTRVMDSLRMAVESAPLLPAHHPSSDGTIETNFQEEPVSSIQQTQSTVTKHRIDIVEIRKINGFIDGFVELGEWWNNPHGEEKTDSAQLPSADEEKALLQDHYNGMK</sequence>
<dbReference type="AlphaFoldDB" id="A0A9P4P189"/>
<protein>
    <submittedName>
        <fullName evidence="2">Uncharacterized protein</fullName>
    </submittedName>
</protein>
<keyword evidence="1" id="KW-1133">Transmembrane helix</keyword>
<reference evidence="2" key="1">
    <citation type="journal article" date="2020" name="Stud. Mycol.">
        <title>101 Dothideomycetes genomes: a test case for predicting lifestyles and emergence of pathogens.</title>
        <authorList>
            <person name="Haridas S."/>
            <person name="Albert R."/>
            <person name="Binder M."/>
            <person name="Bloem J."/>
            <person name="Labutti K."/>
            <person name="Salamov A."/>
            <person name="Andreopoulos B."/>
            <person name="Baker S."/>
            <person name="Barry K."/>
            <person name="Bills G."/>
            <person name="Bluhm B."/>
            <person name="Cannon C."/>
            <person name="Castanera R."/>
            <person name="Culley D."/>
            <person name="Daum C."/>
            <person name="Ezra D."/>
            <person name="Gonzalez J."/>
            <person name="Henrissat B."/>
            <person name="Kuo A."/>
            <person name="Liang C."/>
            <person name="Lipzen A."/>
            <person name="Lutzoni F."/>
            <person name="Magnuson J."/>
            <person name="Mondo S."/>
            <person name="Nolan M."/>
            <person name="Ohm R."/>
            <person name="Pangilinan J."/>
            <person name="Park H.-J."/>
            <person name="Ramirez L."/>
            <person name="Alfaro M."/>
            <person name="Sun H."/>
            <person name="Tritt A."/>
            <person name="Yoshinaga Y."/>
            <person name="Zwiers L.-H."/>
            <person name="Turgeon B."/>
            <person name="Goodwin S."/>
            <person name="Spatafora J."/>
            <person name="Crous P."/>
            <person name="Grigoriev I."/>
        </authorList>
    </citation>
    <scope>NUCLEOTIDE SEQUENCE</scope>
    <source>
        <strain evidence="2">CBS 130266</strain>
    </source>
</reference>
<feature type="transmembrane region" description="Helical" evidence="1">
    <location>
        <begin position="320"/>
        <end position="337"/>
    </location>
</feature>
<keyword evidence="1" id="KW-0812">Transmembrane</keyword>